<comment type="caution">
    <text evidence="5">The sequence shown here is derived from an EMBL/GenBank/DDBJ whole genome shotgun (WGS) entry which is preliminary data.</text>
</comment>
<keyword evidence="3" id="KW-0694">RNA-binding</keyword>
<dbReference type="InterPro" id="IPR000504">
    <property type="entry name" value="RRM_dom"/>
</dbReference>
<proteinExistence type="predicted"/>
<dbReference type="VEuPathDB" id="AmoebaDB:DDB_G0276725"/>
<dbReference type="KEGG" id="ddi:DDB_G0276725"/>
<name>Q550X7_DICDI</name>
<evidence type="ECO:0000256" key="1">
    <source>
        <dbReference type="ARBA" id="ARBA00022490"/>
    </source>
</evidence>
<dbReference type="SMR" id="Q550X7"/>
<sequence length="78" mass="8775">MVKTSIYVGGLNSHISKEILKTKFSVYGEIQSLVFVKGKETGISEGYAYIEYNNKEDAVKAIDDLNDQPFEGNHLELF</sequence>
<keyword evidence="1" id="KW-0963">Cytoplasm</keyword>
<dbReference type="InterPro" id="IPR050441">
    <property type="entry name" value="RBM"/>
</dbReference>
<dbReference type="SMART" id="SM00360">
    <property type="entry name" value="RRM"/>
    <property type="match status" value="1"/>
</dbReference>
<feature type="domain" description="RRM" evidence="4">
    <location>
        <begin position="4"/>
        <end position="78"/>
    </location>
</feature>
<dbReference type="GeneID" id="8620667"/>
<dbReference type="HOGENOM" id="CLU_012062_28_8_1"/>
<dbReference type="Gene3D" id="3.30.70.330">
    <property type="match status" value="1"/>
</dbReference>
<evidence type="ECO:0000256" key="2">
    <source>
        <dbReference type="ARBA" id="ARBA00047068"/>
    </source>
</evidence>
<dbReference type="STRING" id="44689.Q550X7"/>
<dbReference type="PaxDb" id="44689-DDB0202911"/>
<comment type="subunit">
    <text evidence="2">Component of the eukaryotic translation initiation factor 3 (eIF-3) complex. The eIF-3 complex interacts with pix. Interacts with mxt.</text>
</comment>
<dbReference type="InterPro" id="IPR012677">
    <property type="entry name" value="Nucleotide-bd_a/b_plait_sf"/>
</dbReference>
<evidence type="ECO:0000313" key="5">
    <source>
        <dbReference type="EMBL" id="EAL69066.1"/>
    </source>
</evidence>
<evidence type="ECO:0000313" key="6">
    <source>
        <dbReference type="Proteomes" id="UP000002195"/>
    </source>
</evidence>
<dbReference type="InterPro" id="IPR035979">
    <property type="entry name" value="RBD_domain_sf"/>
</dbReference>
<evidence type="ECO:0000256" key="3">
    <source>
        <dbReference type="PROSITE-ProRule" id="PRU00176"/>
    </source>
</evidence>
<organism evidence="5 6">
    <name type="scientific">Dictyostelium discoideum</name>
    <name type="common">Social amoeba</name>
    <dbReference type="NCBI Taxonomy" id="44689"/>
    <lineage>
        <taxon>Eukaryota</taxon>
        <taxon>Amoebozoa</taxon>
        <taxon>Evosea</taxon>
        <taxon>Eumycetozoa</taxon>
        <taxon>Dictyostelia</taxon>
        <taxon>Dictyosteliales</taxon>
        <taxon>Dictyosteliaceae</taxon>
        <taxon>Dictyostelium</taxon>
    </lineage>
</organism>
<dbReference type="Proteomes" id="UP000002195">
    <property type="component" value="Unassembled WGS sequence"/>
</dbReference>
<reference evidence="5 6" key="1">
    <citation type="journal article" date="2005" name="Nature">
        <title>The genome of the social amoeba Dictyostelium discoideum.</title>
        <authorList>
            <consortium name="The Dictyostelium discoideum Sequencing Consortium"/>
            <person name="Eichinger L."/>
            <person name="Pachebat J.A."/>
            <person name="Glockner G."/>
            <person name="Rajandream M.A."/>
            <person name="Sucgang R."/>
            <person name="Berriman M."/>
            <person name="Song J."/>
            <person name="Olsen R."/>
            <person name="Szafranski K."/>
            <person name="Xu Q."/>
            <person name="Tunggal B."/>
            <person name="Kummerfeld S."/>
            <person name="Madera M."/>
            <person name="Konfortov B.A."/>
            <person name="Rivero F."/>
            <person name="Bankier A.T."/>
            <person name="Lehmann R."/>
            <person name="Hamlin N."/>
            <person name="Davies R."/>
            <person name="Gaudet P."/>
            <person name="Fey P."/>
            <person name="Pilcher K."/>
            <person name="Chen G."/>
            <person name="Saunders D."/>
            <person name="Sodergren E."/>
            <person name="Davis P."/>
            <person name="Kerhornou A."/>
            <person name="Nie X."/>
            <person name="Hall N."/>
            <person name="Anjard C."/>
            <person name="Hemphill L."/>
            <person name="Bason N."/>
            <person name="Farbrother P."/>
            <person name="Desany B."/>
            <person name="Just E."/>
            <person name="Morio T."/>
            <person name="Rost R."/>
            <person name="Churcher C."/>
            <person name="Cooper J."/>
            <person name="Haydock S."/>
            <person name="van Driessche N."/>
            <person name="Cronin A."/>
            <person name="Goodhead I."/>
            <person name="Muzny D."/>
            <person name="Mourier T."/>
            <person name="Pain A."/>
            <person name="Lu M."/>
            <person name="Harper D."/>
            <person name="Lindsay R."/>
            <person name="Hauser H."/>
            <person name="James K."/>
            <person name="Quiles M."/>
            <person name="Madan Babu M."/>
            <person name="Saito T."/>
            <person name="Buchrieser C."/>
            <person name="Wardroper A."/>
            <person name="Felder M."/>
            <person name="Thangavelu M."/>
            <person name="Johnson D."/>
            <person name="Knights A."/>
            <person name="Loulseged H."/>
            <person name="Mungall K."/>
            <person name="Oliver K."/>
            <person name="Price C."/>
            <person name="Quail M.A."/>
            <person name="Urushihara H."/>
            <person name="Hernandez J."/>
            <person name="Rabbinowitsch E."/>
            <person name="Steffen D."/>
            <person name="Sanders M."/>
            <person name="Ma J."/>
            <person name="Kohara Y."/>
            <person name="Sharp S."/>
            <person name="Simmonds M."/>
            <person name="Spiegler S."/>
            <person name="Tivey A."/>
            <person name="Sugano S."/>
            <person name="White B."/>
            <person name="Walker D."/>
            <person name="Woodward J."/>
            <person name="Winckler T."/>
            <person name="Tanaka Y."/>
            <person name="Shaulsky G."/>
            <person name="Schleicher M."/>
            <person name="Weinstock G."/>
            <person name="Rosenthal A."/>
            <person name="Cox E.C."/>
            <person name="Chisholm R.L."/>
            <person name="Gibbs R."/>
            <person name="Loomis W.F."/>
            <person name="Platzer M."/>
            <person name="Kay R.R."/>
            <person name="Williams J."/>
            <person name="Dear P.H."/>
            <person name="Noegel A.A."/>
            <person name="Barrell B."/>
            <person name="Kuspa A."/>
        </authorList>
    </citation>
    <scope>NUCLEOTIDE SEQUENCE [LARGE SCALE GENOMIC DNA]</scope>
    <source>
        <strain evidence="5 6">AX4</strain>
    </source>
</reference>
<dbReference type="AlphaFoldDB" id="Q550X7"/>
<dbReference type="dictyBase" id="DDB_G0276725"/>
<evidence type="ECO:0000259" key="4">
    <source>
        <dbReference type="PROSITE" id="PS50102"/>
    </source>
</evidence>
<dbReference type="GO" id="GO:0003723">
    <property type="term" value="F:RNA binding"/>
    <property type="evidence" value="ECO:0007669"/>
    <property type="project" value="UniProtKB-UniRule"/>
</dbReference>
<dbReference type="PROSITE" id="PS50102">
    <property type="entry name" value="RRM"/>
    <property type="match status" value="1"/>
</dbReference>
<accession>Q550X7</accession>
<dbReference type="EMBL" id="AAFI02000019">
    <property type="protein sequence ID" value="EAL69066.1"/>
    <property type="molecule type" value="Genomic_DNA"/>
</dbReference>
<protein>
    <recommendedName>
        <fullName evidence="4">RRM domain-containing protein</fullName>
    </recommendedName>
</protein>
<gene>
    <name evidence="5" type="ORF">DDB_G0276725</name>
</gene>
<dbReference type="SUPFAM" id="SSF54928">
    <property type="entry name" value="RNA-binding domain, RBD"/>
    <property type="match status" value="1"/>
</dbReference>
<dbReference type="FunFam" id="3.30.70.330:FF:000607">
    <property type="entry name" value="Eukaryotic translation initiation factor 3 subunit B"/>
    <property type="match status" value="1"/>
</dbReference>
<dbReference type="RefSeq" id="XP_643007.1">
    <property type="nucleotide sequence ID" value="XM_637915.1"/>
</dbReference>
<dbReference type="PhylomeDB" id="Q550X7"/>
<keyword evidence="6" id="KW-1185">Reference proteome</keyword>
<dbReference type="PANTHER" id="PTHR48034">
    <property type="entry name" value="TRANSFORMER-2 SEX-DETERMINING PROTEIN-RELATED"/>
    <property type="match status" value="1"/>
</dbReference>
<dbReference type="InParanoid" id="Q550X7"/>
<dbReference type="Pfam" id="PF00076">
    <property type="entry name" value="RRM_1"/>
    <property type="match status" value="1"/>
</dbReference>